<accession>A0A512HHD0</accession>
<evidence type="ECO:0000313" key="3">
    <source>
        <dbReference type="Proteomes" id="UP000321717"/>
    </source>
</evidence>
<dbReference type="OrthoDB" id="4736977at2"/>
<comment type="caution">
    <text evidence="2">The sequence shown here is derived from an EMBL/GenBank/DDBJ whole genome shotgun (WGS) entry which is preliminary data.</text>
</comment>
<dbReference type="RefSeq" id="WP_147179633.1">
    <property type="nucleotide sequence ID" value="NZ_BJZP01000007.1"/>
</dbReference>
<organism evidence="2 3">
    <name type="scientific">Ciceribacter naphthalenivorans</name>
    <dbReference type="NCBI Taxonomy" id="1118451"/>
    <lineage>
        <taxon>Bacteria</taxon>
        <taxon>Pseudomonadati</taxon>
        <taxon>Pseudomonadota</taxon>
        <taxon>Alphaproteobacteria</taxon>
        <taxon>Hyphomicrobiales</taxon>
        <taxon>Rhizobiaceae</taxon>
        <taxon>Ciceribacter</taxon>
    </lineage>
</organism>
<proteinExistence type="predicted"/>
<evidence type="ECO:0000256" key="1">
    <source>
        <dbReference type="SAM" id="SignalP"/>
    </source>
</evidence>
<protein>
    <submittedName>
        <fullName evidence="2">Uncharacterized protein</fullName>
    </submittedName>
</protein>
<name>A0A512HHD0_9HYPH</name>
<keyword evidence="1" id="KW-0732">Signal</keyword>
<feature type="signal peptide" evidence="1">
    <location>
        <begin position="1"/>
        <end position="21"/>
    </location>
</feature>
<gene>
    <name evidence="2" type="ORF">RNA01_17970</name>
</gene>
<sequence length="108" mass="11906">MRHIAFTALIAASVFTPLAAAAENLTFTLENHTPNMIVQFYATPQGGGKRLELLNKKGLWGGKSRKLTIARGADACVYSTRAVFEDNSFESVSRKIDFCETDVYSIED</sequence>
<evidence type="ECO:0000313" key="2">
    <source>
        <dbReference type="EMBL" id="GEO84865.1"/>
    </source>
</evidence>
<keyword evidence="3" id="KW-1185">Reference proteome</keyword>
<dbReference type="EMBL" id="BJZP01000007">
    <property type="protein sequence ID" value="GEO84865.1"/>
    <property type="molecule type" value="Genomic_DNA"/>
</dbReference>
<dbReference type="AlphaFoldDB" id="A0A512HHD0"/>
<reference evidence="2 3" key="1">
    <citation type="submission" date="2019-07" db="EMBL/GenBank/DDBJ databases">
        <title>Whole genome shotgun sequence of Rhizobium naphthalenivorans NBRC 107585.</title>
        <authorList>
            <person name="Hosoyama A."/>
            <person name="Uohara A."/>
            <person name="Ohji S."/>
            <person name="Ichikawa N."/>
        </authorList>
    </citation>
    <scope>NUCLEOTIDE SEQUENCE [LARGE SCALE GENOMIC DNA]</scope>
    <source>
        <strain evidence="2 3">NBRC 107585</strain>
    </source>
</reference>
<dbReference type="Proteomes" id="UP000321717">
    <property type="component" value="Unassembled WGS sequence"/>
</dbReference>
<feature type="chain" id="PRO_5022078426" evidence="1">
    <location>
        <begin position="22"/>
        <end position="108"/>
    </location>
</feature>